<keyword evidence="3" id="KW-1185">Reference proteome</keyword>
<comment type="caution">
    <text evidence="2">The sequence shown here is derived from an EMBL/GenBank/DDBJ whole genome shotgun (WGS) entry which is preliminary data.</text>
</comment>
<sequence>MSENPWAQWLHRYDTVPYQLSRKEGWDAFVNAGTRPQFEVLNRAEMRALHADALADYNEARCVWNANPATIKTQQLSRAFDVLDQVMASNRRDGDKLRGAAVIDAEPGLGKTTIATRFAREVHRREYRRHSPETADGSQRLPVAFVPLNAGVTLKGLNQQLLKFYGHPAASRSTRTQLTSLAMDCVTTCETKLIVIDDLHFVDFRHRNGLEVSNHLKGLANVLPATFLFVGVNLEAKKFFDEGLLGEDAAYAQTSRRTTRCPVAPFSFGDGHSARAWTDLLVTLERHLILADAEPGMLTSQARELHRRTQGRIASLMNLIDRAAYLAITTGVEAITRLFAARGEGERRVAGVERPVVLL</sequence>
<evidence type="ECO:0000259" key="1">
    <source>
        <dbReference type="Pfam" id="PF13401"/>
    </source>
</evidence>
<evidence type="ECO:0000313" key="2">
    <source>
        <dbReference type="EMBL" id="MBP2410991.1"/>
    </source>
</evidence>
<dbReference type="Pfam" id="PF13401">
    <property type="entry name" value="AAA_22"/>
    <property type="match status" value="1"/>
</dbReference>
<evidence type="ECO:0000313" key="3">
    <source>
        <dbReference type="Proteomes" id="UP000698222"/>
    </source>
</evidence>
<proteinExistence type="predicted"/>
<dbReference type="EMBL" id="JAGIOC010000001">
    <property type="protein sequence ID" value="MBP2410991.1"/>
    <property type="molecule type" value="Genomic_DNA"/>
</dbReference>
<dbReference type="RefSeq" id="WP_209895315.1">
    <property type="nucleotide sequence ID" value="NZ_JAGIOC010000001.1"/>
</dbReference>
<dbReference type="SUPFAM" id="SSF52540">
    <property type="entry name" value="P-loop containing nucleoside triphosphate hydrolases"/>
    <property type="match status" value="1"/>
</dbReference>
<name>A0ABS4YQB9_9MICO</name>
<feature type="domain" description="ORC1/DEAH AAA+ ATPase" evidence="1">
    <location>
        <begin position="98"/>
        <end position="235"/>
    </location>
</feature>
<dbReference type="Proteomes" id="UP000698222">
    <property type="component" value="Unassembled WGS sequence"/>
</dbReference>
<gene>
    <name evidence="2" type="ORF">JOF44_003894</name>
</gene>
<protein>
    <recommendedName>
        <fullName evidence="1">ORC1/DEAH AAA+ ATPase domain-containing protein</fullName>
    </recommendedName>
</protein>
<dbReference type="InterPro" id="IPR049945">
    <property type="entry name" value="AAA_22"/>
</dbReference>
<dbReference type="InterPro" id="IPR027417">
    <property type="entry name" value="P-loop_NTPase"/>
</dbReference>
<accession>A0ABS4YQB9</accession>
<reference evidence="2 3" key="1">
    <citation type="submission" date="2021-03" db="EMBL/GenBank/DDBJ databases">
        <title>Sequencing the genomes of 1000 actinobacteria strains.</title>
        <authorList>
            <person name="Klenk H.-P."/>
        </authorList>
    </citation>
    <scope>NUCLEOTIDE SEQUENCE [LARGE SCALE GENOMIC DNA]</scope>
    <source>
        <strain evidence="2 3">DSM 14564</strain>
    </source>
</reference>
<organism evidence="2 3">
    <name type="scientific">Brachybacterium fresconis</name>
    <dbReference type="NCBI Taxonomy" id="173363"/>
    <lineage>
        <taxon>Bacteria</taxon>
        <taxon>Bacillati</taxon>
        <taxon>Actinomycetota</taxon>
        <taxon>Actinomycetes</taxon>
        <taxon>Micrococcales</taxon>
        <taxon>Dermabacteraceae</taxon>
        <taxon>Brachybacterium</taxon>
    </lineage>
</organism>